<dbReference type="Gene3D" id="3.40.190.10">
    <property type="entry name" value="Periplasmic binding protein-like II"/>
    <property type="match status" value="1"/>
</dbReference>
<dbReference type="InterPro" id="IPR006061">
    <property type="entry name" value="SBP_1_CS"/>
</dbReference>
<dbReference type="Pfam" id="PF13416">
    <property type="entry name" value="SBP_bac_8"/>
    <property type="match status" value="1"/>
</dbReference>
<evidence type="ECO:0000256" key="2">
    <source>
        <dbReference type="ARBA" id="ARBA00022448"/>
    </source>
</evidence>
<dbReference type="PANTHER" id="PTHR30061:SF50">
    <property type="entry name" value="MALTOSE_MALTODEXTRIN-BINDING PERIPLASMIC PROTEIN"/>
    <property type="match status" value="1"/>
</dbReference>
<keyword evidence="3" id="KW-0732">Signal</keyword>
<reference evidence="4" key="1">
    <citation type="submission" date="2019-08" db="EMBL/GenBank/DDBJ databases">
        <authorList>
            <person name="Kucharzyk K."/>
            <person name="Murdoch R.W."/>
            <person name="Higgins S."/>
            <person name="Loffler F."/>
        </authorList>
    </citation>
    <scope>NUCLEOTIDE SEQUENCE</scope>
</reference>
<dbReference type="EMBL" id="VSSQ01011372">
    <property type="protein sequence ID" value="MPM46677.1"/>
    <property type="molecule type" value="Genomic_DNA"/>
</dbReference>
<comment type="similarity">
    <text evidence="1">Belongs to the bacterial solute-binding protein 1 family.</text>
</comment>
<proteinExistence type="inferred from homology"/>
<dbReference type="GO" id="GO:0015768">
    <property type="term" value="P:maltose transport"/>
    <property type="evidence" value="ECO:0007669"/>
    <property type="project" value="TreeGrafter"/>
</dbReference>
<comment type="caution">
    <text evidence="4">The sequence shown here is derived from an EMBL/GenBank/DDBJ whole genome shotgun (WGS) entry which is preliminary data.</text>
</comment>
<evidence type="ECO:0000256" key="1">
    <source>
        <dbReference type="ARBA" id="ARBA00008520"/>
    </source>
</evidence>
<keyword evidence="2" id="KW-0813">Transport</keyword>
<gene>
    <name evidence="4" type="ORF">SDC9_93382</name>
</gene>
<dbReference type="GO" id="GO:0042956">
    <property type="term" value="P:maltodextrin transmembrane transport"/>
    <property type="evidence" value="ECO:0007669"/>
    <property type="project" value="TreeGrafter"/>
</dbReference>
<dbReference type="PROSITE" id="PS01037">
    <property type="entry name" value="SBP_BACTERIAL_1"/>
    <property type="match status" value="1"/>
</dbReference>
<dbReference type="CDD" id="cd14748">
    <property type="entry name" value="PBP2_UgpB"/>
    <property type="match status" value="1"/>
</dbReference>
<accession>A0A645A0U5</accession>
<dbReference type="GO" id="GO:0055052">
    <property type="term" value="C:ATP-binding cassette (ABC) transporter complex, substrate-binding subunit-containing"/>
    <property type="evidence" value="ECO:0007669"/>
    <property type="project" value="TreeGrafter"/>
</dbReference>
<dbReference type="PANTHER" id="PTHR30061">
    <property type="entry name" value="MALTOSE-BINDING PERIPLASMIC PROTEIN"/>
    <property type="match status" value="1"/>
</dbReference>
<evidence type="ECO:0000256" key="3">
    <source>
        <dbReference type="ARBA" id="ARBA00022729"/>
    </source>
</evidence>
<dbReference type="InterPro" id="IPR006059">
    <property type="entry name" value="SBP"/>
</dbReference>
<evidence type="ECO:0000313" key="4">
    <source>
        <dbReference type="EMBL" id="MPM46677.1"/>
    </source>
</evidence>
<sequence>MKKIVVLIVLIALVTGLYAGGTQETGKKTVVFWNGYTGPDRPVLEELVKQYNAAHTDIEIKMEIMPWDTLFQKLMPAMIAGNAPDLIAMSVGRYAEYAQAGKLASLDDLIKSSKTLDVNKLVPGMIAAGNFEGKQYAMPMAFAALVMYYNKTLFKEAGLDPENPPATLAELQDAWKKLIKKDSSGNVVQYAQAIGVKSTVPMVPVFMWMYGADYLKDGKSIINSAEAVTAMKMLAEAFKMGVSPVGLTGQEADNLFAAGKAAIEFNGPWAINGFRGAGIDLGISEVPAGPKGHKTWGGDSVLCITEGSKVKEAAWNFIEYWNSLETQRHWALNVGFPPTRTDMADDAQLKAGNPDIVHFLNSAPYSVLFMAEEPKAGRIDAEVLVPLYEAVTRGTLGAEAALKAADAKLTALLAE</sequence>
<name>A0A645A0U5_9ZZZZ</name>
<dbReference type="GO" id="GO:1901982">
    <property type="term" value="F:maltose binding"/>
    <property type="evidence" value="ECO:0007669"/>
    <property type="project" value="TreeGrafter"/>
</dbReference>
<protein>
    <recommendedName>
        <fullName evidence="5">ABC transporter substrate-binding protein</fullName>
    </recommendedName>
</protein>
<dbReference type="AlphaFoldDB" id="A0A645A0U5"/>
<dbReference type="GO" id="GO:0055085">
    <property type="term" value="P:transmembrane transport"/>
    <property type="evidence" value="ECO:0007669"/>
    <property type="project" value="InterPro"/>
</dbReference>
<dbReference type="SUPFAM" id="SSF53850">
    <property type="entry name" value="Periplasmic binding protein-like II"/>
    <property type="match status" value="1"/>
</dbReference>
<organism evidence="4">
    <name type="scientific">bioreactor metagenome</name>
    <dbReference type="NCBI Taxonomy" id="1076179"/>
    <lineage>
        <taxon>unclassified sequences</taxon>
        <taxon>metagenomes</taxon>
        <taxon>ecological metagenomes</taxon>
    </lineage>
</organism>
<evidence type="ECO:0008006" key="5">
    <source>
        <dbReference type="Google" id="ProtNLM"/>
    </source>
</evidence>